<dbReference type="Proteomes" id="UP000632659">
    <property type="component" value="Unassembled WGS sequence"/>
</dbReference>
<comment type="caution">
    <text evidence="1">The sequence shown here is derived from an EMBL/GenBank/DDBJ whole genome shotgun (WGS) entry which is preliminary data.</text>
</comment>
<evidence type="ECO:0000313" key="1">
    <source>
        <dbReference type="EMBL" id="MBC8611040.1"/>
    </source>
</evidence>
<evidence type="ECO:0000313" key="2">
    <source>
        <dbReference type="Proteomes" id="UP000632659"/>
    </source>
</evidence>
<proteinExistence type="predicted"/>
<dbReference type="AlphaFoldDB" id="A0A8J6P7S8"/>
<sequence>MKTQIHTENTIPQSSEKRLEEYYKLKLAELLKKIHNPKLIHKIYEYAAHLYIKD</sequence>
<dbReference type="EMBL" id="JACRTL010000004">
    <property type="protein sequence ID" value="MBC8611040.1"/>
    <property type="molecule type" value="Genomic_DNA"/>
</dbReference>
<keyword evidence="2" id="KW-1185">Reference proteome</keyword>
<gene>
    <name evidence="1" type="ORF">H8702_07880</name>
</gene>
<reference evidence="1" key="1">
    <citation type="submission" date="2020-08" db="EMBL/GenBank/DDBJ databases">
        <title>Genome public.</title>
        <authorList>
            <person name="Liu C."/>
            <person name="Sun Q."/>
        </authorList>
    </citation>
    <scope>NUCLEOTIDE SEQUENCE</scope>
    <source>
        <strain evidence="1">NSJ-15</strain>
    </source>
</reference>
<dbReference type="RefSeq" id="WP_187536523.1">
    <property type="nucleotide sequence ID" value="NZ_JACRTL010000004.1"/>
</dbReference>
<organism evidence="1 2">
    <name type="scientific">Massiliimalia timonensis</name>
    <dbReference type="NCBI Taxonomy" id="1987501"/>
    <lineage>
        <taxon>Bacteria</taxon>
        <taxon>Bacillati</taxon>
        <taxon>Bacillota</taxon>
        <taxon>Clostridia</taxon>
        <taxon>Eubacteriales</taxon>
        <taxon>Oscillospiraceae</taxon>
        <taxon>Massiliimalia</taxon>
    </lineage>
</organism>
<accession>A0A8J6P7S8</accession>
<name>A0A8J6P7S8_9FIRM</name>
<protein>
    <submittedName>
        <fullName evidence="1">Uncharacterized protein</fullName>
    </submittedName>
</protein>